<keyword evidence="1" id="KW-1133">Transmembrane helix</keyword>
<sequence>MVNWIILEQEYASLAIVSEVAGGIYLWEWAITVYFDWRMFSSFGKGEWRWTTILYLISRYTTLDAIICIFVFLNLKNEFNCEALIRICAAFGTFALFSSYVLNSIRMYVDEIKFYNISSERSSSIAIWKRKLLIVVLVSLTILANAGILIWVTIDHMGAVWSPLLGGCLITKTSTDKVQINFAFACEFLLAVLMLIDIWLQKGSGRLWQLIYHQGLTWLLIALTFYVPVVVLTWLNLSDAMNMMLQVPLCIAMSICATRMHRGLYEYAHPDEVI</sequence>
<proteinExistence type="predicted"/>
<feature type="transmembrane region" description="Helical" evidence="1">
    <location>
        <begin position="212"/>
        <end position="234"/>
    </location>
</feature>
<protein>
    <submittedName>
        <fullName evidence="2">Uncharacterized protein</fullName>
    </submittedName>
</protein>
<name>A0A1C7LT60_GRIFR</name>
<dbReference type="AlphaFoldDB" id="A0A1C7LT60"/>
<organism evidence="2 3">
    <name type="scientific">Grifola frondosa</name>
    <name type="common">Maitake</name>
    <name type="synonym">Polyporus frondosus</name>
    <dbReference type="NCBI Taxonomy" id="5627"/>
    <lineage>
        <taxon>Eukaryota</taxon>
        <taxon>Fungi</taxon>
        <taxon>Dikarya</taxon>
        <taxon>Basidiomycota</taxon>
        <taxon>Agaricomycotina</taxon>
        <taxon>Agaricomycetes</taxon>
        <taxon>Polyporales</taxon>
        <taxon>Grifolaceae</taxon>
        <taxon>Grifola</taxon>
    </lineage>
</organism>
<dbReference type="OrthoDB" id="2802652at2759"/>
<feature type="transmembrane region" description="Helical" evidence="1">
    <location>
        <begin position="84"/>
        <end position="103"/>
    </location>
</feature>
<feature type="transmembrane region" description="Helical" evidence="1">
    <location>
        <begin position="12"/>
        <end position="31"/>
    </location>
</feature>
<comment type="caution">
    <text evidence="2">The sequence shown here is derived from an EMBL/GenBank/DDBJ whole genome shotgun (WGS) entry which is preliminary data.</text>
</comment>
<accession>A0A1C7LT60</accession>
<keyword evidence="1" id="KW-0472">Membrane</keyword>
<gene>
    <name evidence="2" type="ORF">A0H81_12324</name>
</gene>
<keyword evidence="3" id="KW-1185">Reference proteome</keyword>
<dbReference type="Proteomes" id="UP000092993">
    <property type="component" value="Unassembled WGS sequence"/>
</dbReference>
<reference evidence="2 3" key="1">
    <citation type="submission" date="2016-03" db="EMBL/GenBank/DDBJ databases">
        <title>Whole genome sequencing of Grifola frondosa 9006-11.</title>
        <authorList>
            <person name="Min B."/>
            <person name="Park H."/>
            <person name="Kim J.-G."/>
            <person name="Cho H."/>
            <person name="Oh Y.-L."/>
            <person name="Kong W.-S."/>
            <person name="Choi I.-G."/>
        </authorList>
    </citation>
    <scope>NUCLEOTIDE SEQUENCE [LARGE SCALE GENOMIC DNA]</scope>
    <source>
        <strain evidence="2 3">9006-11</strain>
    </source>
</reference>
<dbReference type="EMBL" id="LUGG01000023">
    <property type="protein sequence ID" value="OBZ67840.1"/>
    <property type="molecule type" value="Genomic_DNA"/>
</dbReference>
<evidence type="ECO:0000313" key="3">
    <source>
        <dbReference type="Proteomes" id="UP000092993"/>
    </source>
</evidence>
<evidence type="ECO:0000313" key="2">
    <source>
        <dbReference type="EMBL" id="OBZ67840.1"/>
    </source>
</evidence>
<feature type="transmembrane region" description="Helical" evidence="1">
    <location>
        <begin position="180"/>
        <end position="200"/>
    </location>
</feature>
<feature type="transmembrane region" description="Helical" evidence="1">
    <location>
        <begin position="132"/>
        <end position="154"/>
    </location>
</feature>
<evidence type="ECO:0000256" key="1">
    <source>
        <dbReference type="SAM" id="Phobius"/>
    </source>
</evidence>
<feature type="transmembrane region" description="Helical" evidence="1">
    <location>
        <begin position="52"/>
        <end position="72"/>
    </location>
</feature>
<dbReference type="OMA" id="CAPTHTS"/>
<keyword evidence="1" id="KW-0812">Transmembrane</keyword>